<protein>
    <recommendedName>
        <fullName evidence="1">Ubiquitin-like domain-containing protein</fullName>
    </recommendedName>
</protein>
<dbReference type="Proteomes" id="UP000054270">
    <property type="component" value="Unassembled WGS sequence"/>
</dbReference>
<sequence length="327" mass="37462">MIPFIPNSFGDIVTAANLVWAIYTALRETKGAAEDFQSLIQELKSFHHALNLVYIIVSKVSPKETMAKCILAEILRKLGDGNMRSSWYSSSWHKIGWSVFKRQDIANIRSKVSRHQQIIEMYLNGAGISLNKDIIESLANIQTTVAEIYKTQRNIPQPVKYGVANSLTLITTLGTEITLPFEHCYTPEDLHKFLLFYFRGKSGYIFVETHNYIISRNSKASVVIVKPDQWKAFMTRGARVVMSVVKIVRLKNSDLVDFRSVVVEIASQRLNTIYEMPKPALDTDIVSLYFTIDTLPPSPDGWLYWQEESYATRRLKIRGKKETETWK</sequence>
<dbReference type="PANTHER" id="PTHR38886:SF1">
    <property type="entry name" value="NACHT-NTPASE AND P-LOOP NTPASES N-TERMINAL DOMAIN-CONTAINING PROTEIN"/>
    <property type="match status" value="1"/>
</dbReference>
<feature type="domain" description="Ubiquitin-like" evidence="1">
    <location>
        <begin position="165"/>
        <end position="245"/>
    </location>
</feature>
<dbReference type="Pfam" id="PF22893">
    <property type="entry name" value="ULD_2"/>
    <property type="match status" value="1"/>
</dbReference>
<dbReference type="EMBL" id="KN817606">
    <property type="protein sequence ID" value="KJA17306.1"/>
    <property type="molecule type" value="Genomic_DNA"/>
</dbReference>
<accession>A0A0D2NL36</accession>
<evidence type="ECO:0000313" key="2">
    <source>
        <dbReference type="EMBL" id="KJA17306.1"/>
    </source>
</evidence>
<dbReference type="InterPro" id="IPR054464">
    <property type="entry name" value="ULD_fung"/>
</dbReference>
<name>A0A0D2NL36_HYPSF</name>
<organism evidence="2 3">
    <name type="scientific">Hypholoma sublateritium (strain FD-334 SS-4)</name>
    <dbReference type="NCBI Taxonomy" id="945553"/>
    <lineage>
        <taxon>Eukaryota</taxon>
        <taxon>Fungi</taxon>
        <taxon>Dikarya</taxon>
        <taxon>Basidiomycota</taxon>
        <taxon>Agaricomycotina</taxon>
        <taxon>Agaricomycetes</taxon>
        <taxon>Agaricomycetidae</taxon>
        <taxon>Agaricales</taxon>
        <taxon>Agaricineae</taxon>
        <taxon>Strophariaceae</taxon>
        <taxon>Hypholoma</taxon>
    </lineage>
</organism>
<dbReference type="OrthoDB" id="3271094at2759"/>
<proteinExistence type="predicted"/>
<dbReference type="AlphaFoldDB" id="A0A0D2NL36"/>
<evidence type="ECO:0000313" key="3">
    <source>
        <dbReference type="Proteomes" id="UP000054270"/>
    </source>
</evidence>
<keyword evidence="3" id="KW-1185">Reference proteome</keyword>
<reference evidence="3" key="1">
    <citation type="submission" date="2014-04" db="EMBL/GenBank/DDBJ databases">
        <title>Evolutionary Origins and Diversification of the Mycorrhizal Mutualists.</title>
        <authorList>
            <consortium name="DOE Joint Genome Institute"/>
            <consortium name="Mycorrhizal Genomics Consortium"/>
            <person name="Kohler A."/>
            <person name="Kuo A."/>
            <person name="Nagy L.G."/>
            <person name="Floudas D."/>
            <person name="Copeland A."/>
            <person name="Barry K.W."/>
            <person name="Cichocki N."/>
            <person name="Veneault-Fourrey C."/>
            <person name="LaButti K."/>
            <person name="Lindquist E.A."/>
            <person name="Lipzen A."/>
            <person name="Lundell T."/>
            <person name="Morin E."/>
            <person name="Murat C."/>
            <person name="Riley R."/>
            <person name="Ohm R."/>
            <person name="Sun H."/>
            <person name="Tunlid A."/>
            <person name="Henrissat B."/>
            <person name="Grigoriev I.V."/>
            <person name="Hibbett D.S."/>
            <person name="Martin F."/>
        </authorList>
    </citation>
    <scope>NUCLEOTIDE SEQUENCE [LARGE SCALE GENOMIC DNA]</scope>
    <source>
        <strain evidence="3">FD-334 SS-4</strain>
    </source>
</reference>
<dbReference type="OMA" id="KKETETW"/>
<evidence type="ECO:0000259" key="1">
    <source>
        <dbReference type="Pfam" id="PF22893"/>
    </source>
</evidence>
<gene>
    <name evidence="2" type="ORF">HYPSUDRAFT_57821</name>
</gene>
<dbReference type="PANTHER" id="PTHR38886">
    <property type="entry name" value="SESA DOMAIN-CONTAINING PROTEIN"/>
    <property type="match status" value="1"/>
</dbReference>